<dbReference type="Pfam" id="PF08448">
    <property type="entry name" value="PAS_4"/>
    <property type="match status" value="1"/>
</dbReference>
<evidence type="ECO:0000256" key="4">
    <source>
        <dbReference type="ARBA" id="ARBA00022679"/>
    </source>
</evidence>
<dbReference type="SUPFAM" id="SSF55785">
    <property type="entry name" value="PYP-like sensor domain (PAS domain)"/>
    <property type="match status" value="1"/>
</dbReference>
<name>A0A162CGS2_9GAMM</name>
<dbReference type="InterPro" id="IPR035965">
    <property type="entry name" value="PAS-like_dom_sf"/>
</dbReference>
<dbReference type="Pfam" id="PF02518">
    <property type="entry name" value="HATPase_c"/>
    <property type="match status" value="1"/>
</dbReference>
<dbReference type="SUPFAM" id="SSF47384">
    <property type="entry name" value="Homodimeric domain of signal transducing histidine kinase"/>
    <property type="match status" value="1"/>
</dbReference>
<comment type="caution">
    <text evidence="7">The sequence shown here is derived from an EMBL/GenBank/DDBJ whole genome shotgun (WGS) entry which is preliminary data.</text>
</comment>
<dbReference type="InterPro" id="IPR036890">
    <property type="entry name" value="HATPase_C_sf"/>
</dbReference>
<evidence type="ECO:0000259" key="6">
    <source>
        <dbReference type="PROSITE" id="PS50109"/>
    </source>
</evidence>
<sequence length="478" mass="54244">MVKSNILFISDSVECIELFIHAMKDCGDKQKLYLSSTMADGLKKAEHIRAEFVFINNTLFKAEAIEALLTVTSNIYIAFGTEKYSLDRQAYGELSTIDLNRPDAHDVLAKILNTVCSQAADIAGGQHSLFDAEFLDLVIESVPNYLFVKDTQFRIVRANQTFLSLYPESYRDKVIGSTTIEDYDPDEAKEFLEKDREAFACGYSETVERIQFPNGDSRILFTQKKKFTDEHAQDYILGIATDVTEREDLIKKLTKSNQDLERFAYSASHDLKSPLNAIKNLVSWIEEDYFDAFPEGAKENFNLIKSRSIRMATLLDDLLAYSRVQKCLEDEEWGYLDVVVDSVLSVIEQSDKFTIKIVGPRLKLPRVAFQIVAMNLIGNAIKHHHKGHGEITIWIEANQKGHQISFIDDGPGIPITYSKKIFEMFQTLQSRDVIEGSGMGLALAKKVLEYYEGSIELNTTHQNGARFDVFWPASNRKT</sequence>
<keyword evidence="5" id="KW-0418">Kinase</keyword>
<protein>
    <recommendedName>
        <fullName evidence="2">histidine kinase</fullName>
        <ecNumber evidence="2">2.7.13.3</ecNumber>
    </recommendedName>
</protein>
<dbReference type="InterPro" id="IPR052162">
    <property type="entry name" value="Sensor_kinase/Photoreceptor"/>
</dbReference>
<dbReference type="InterPro" id="IPR036097">
    <property type="entry name" value="HisK_dim/P_sf"/>
</dbReference>
<dbReference type="PRINTS" id="PR00344">
    <property type="entry name" value="BCTRLSENSOR"/>
</dbReference>
<dbReference type="PATRIC" id="fig|1365257.3.peg.2091"/>
<dbReference type="InterPro" id="IPR005467">
    <property type="entry name" value="His_kinase_dom"/>
</dbReference>
<dbReference type="SMART" id="SM00387">
    <property type="entry name" value="HATPase_c"/>
    <property type="match status" value="1"/>
</dbReference>
<dbReference type="Proteomes" id="UP000076661">
    <property type="component" value="Unassembled WGS sequence"/>
</dbReference>
<dbReference type="CDD" id="cd00130">
    <property type="entry name" value="PAS"/>
    <property type="match status" value="1"/>
</dbReference>
<dbReference type="EC" id="2.7.13.3" evidence="2"/>
<gene>
    <name evidence="7" type="ORF">N478_02505</name>
</gene>
<evidence type="ECO:0000256" key="3">
    <source>
        <dbReference type="ARBA" id="ARBA00022553"/>
    </source>
</evidence>
<organism evidence="7 8">
    <name type="scientific">Pseudoalteromonas luteoviolacea S4060-1</name>
    <dbReference type="NCBI Taxonomy" id="1365257"/>
    <lineage>
        <taxon>Bacteria</taxon>
        <taxon>Pseudomonadati</taxon>
        <taxon>Pseudomonadota</taxon>
        <taxon>Gammaproteobacteria</taxon>
        <taxon>Alteromonadales</taxon>
        <taxon>Pseudoalteromonadaceae</taxon>
        <taxon>Pseudoalteromonas</taxon>
    </lineage>
</organism>
<dbReference type="SUPFAM" id="SSF55874">
    <property type="entry name" value="ATPase domain of HSP90 chaperone/DNA topoisomerase II/histidine kinase"/>
    <property type="match status" value="1"/>
</dbReference>
<dbReference type="SMART" id="SM00388">
    <property type="entry name" value="HisKA"/>
    <property type="match status" value="1"/>
</dbReference>
<dbReference type="Gene3D" id="1.10.287.130">
    <property type="match status" value="1"/>
</dbReference>
<evidence type="ECO:0000313" key="7">
    <source>
        <dbReference type="EMBL" id="KZN67650.1"/>
    </source>
</evidence>
<dbReference type="CDD" id="cd00082">
    <property type="entry name" value="HisKA"/>
    <property type="match status" value="1"/>
</dbReference>
<evidence type="ECO:0000256" key="5">
    <source>
        <dbReference type="ARBA" id="ARBA00022777"/>
    </source>
</evidence>
<comment type="catalytic activity">
    <reaction evidence="1">
        <text>ATP + protein L-histidine = ADP + protein N-phospho-L-histidine.</text>
        <dbReference type="EC" id="2.7.13.3"/>
    </reaction>
</comment>
<dbReference type="AlphaFoldDB" id="A0A162CGS2"/>
<dbReference type="Gene3D" id="3.30.450.20">
    <property type="entry name" value="PAS domain"/>
    <property type="match status" value="1"/>
</dbReference>
<evidence type="ECO:0000256" key="2">
    <source>
        <dbReference type="ARBA" id="ARBA00012438"/>
    </source>
</evidence>
<dbReference type="CDD" id="cd00075">
    <property type="entry name" value="HATPase"/>
    <property type="match status" value="1"/>
</dbReference>
<dbReference type="InterPro" id="IPR004358">
    <property type="entry name" value="Sig_transdc_His_kin-like_C"/>
</dbReference>
<dbReference type="Pfam" id="PF00512">
    <property type="entry name" value="HisKA"/>
    <property type="match status" value="1"/>
</dbReference>
<keyword evidence="3" id="KW-0597">Phosphoprotein</keyword>
<evidence type="ECO:0000256" key="1">
    <source>
        <dbReference type="ARBA" id="ARBA00000085"/>
    </source>
</evidence>
<dbReference type="Gene3D" id="3.30.565.10">
    <property type="entry name" value="Histidine kinase-like ATPase, C-terminal domain"/>
    <property type="match status" value="1"/>
</dbReference>
<reference evidence="7 8" key="1">
    <citation type="submission" date="2013-07" db="EMBL/GenBank/DDBJ databases">
        <title>Comparative Genomic and Metabolomic Analysis of Twelve Strains of Pseudoalteromonas luteoviolacea.</title>
        <authorList>
            <person name="Vynne N.G."/>
            <person name="Mansson M."/>
            <person name="Gram L."/>
        </authorList>
    </citation>
    <scope>NUCLEOTIDE SEQUENCE [LARGE SCALE GENOMIC DNA]</scope>
    <source>
        <strain evidence="7 8">S4060-1</strain>
    </source>
</reference>
<dbReference type="GO" id="GO:0000155">
    <property type="term" value="F:phosphorelay sensor kinase activity"/>
    <property type="evidence" value="ECO:0007669"/>
    <property type="project" value="InterPro"/>
</dbReference>
<evidence type="ECO:0000313" key="8">
    <source>
        <dbReference type="Proteomes" id="UP000076661"/>
    </source>
</evidence>
<dbReference type="PANTHER" id="PTHR43304">
    <property type="entry name" value="PHYTOCHROME-LIKE PROTEIN CPH1"/>
    <property type="match status" value="1"/>
</dbReference>
<accession>A0A162CGS2</accession>
<keyword evidence="4" id="KW-0808">Transferase</keyword>
<dbReference type="RefSeq" id="WP_155734371.1">
    <property type="nucleotide sequence ID" value="NZ_AUXX01000012.1"/>
</dbReference>
<feature type="domain" description="Histidine kinase" evidence="6">
    <location>
        <begin position="266"/>
        <end position="475"/>
    </location>
</feature>
<proteinExistence type="predicted"/>
<dbReference type="NCBIfam" id="TIGR00229">
    <property type="entry name" value="sensory_box"/>
    <property type="match status" value="1"/>
</dbReference>
<dbReference type="SMART" id="SM00091">
    <property type="entry name" value="PAS"/>
    <property type="match status" value="1"/>
</dbReference>
<dbReference type="InterPro" id="IPR003594">
    <property type="entry name" value="HATPase_dom"/>
</dbReference>
<dbReference type="PANTHER" id="PTHR43304:SF1">
    <property type="entry name" value="PAC DOMAIN-CONTAINING PROTEIN"/>
    <property type="match status" value="1"/>
</dbReference>
<dbReference type="InterPro" id="IPR003661">
    <property type="entry name" value="HisK_dim/P_dom"/>
</dbReference>
<dbReference type="PROSITE" id="PS50109">
    <property type="entry name" value="HIS_KIN"/>
    <property type="match status" value="1"/>
</dbReference>
<dbReference type="InterPro" id="IPR000014">
    <property type="entry name" value="PAS"/>
</dbReference>
<dbReference type="EMBL" id="AUXX01000012">
    <property type="protein sequence ID" value="KZN67650.1"/>
    <property type="molecule type" value="Genomic_DNA"/>
</dbReference>
<dbReference type="InterPro" id="IPR013656">
    <property type="entry name" value="PAS_4"/>
</dbReference>